<dbReference type="RefSeq" id="WP_133803039.1">
    <property type="nucleotide sequence ID" value="NZ_SNWQ01000014.1"/>
</dbReference>
<name>A0A4V3C9E4_9ACTN</name>
<dbReference type="OrthoDB" id="5193373at2"/>
<dbReference type="AlphaFoldDB" id="A0A4V3C9E4"/>
<comment type="caution">
    <text evidence="2">The sequence shown here is derived from an EMBL/GenBank/DDBJ whole genome shotgun (WGS) entry which is preliminary data.</text>
</comment>
<keyword evidence="1" id="KW-1133">Transmembrane helix</keyword>
<keyword evidence="3" id="KW-1185">Reference proteome</keyword>
<dbReference type="EMBL" id="SNWQ01000014">
    <property type="protein sequence ID" value="TDO45104.1"/>
    <property type="molecule type" value="Genomic_DNA"/>
</dbReference>
<feature type="transmembrane region" description="Helical" evidence="1">
    <location>
        <begin position="59"/>
        <end position="86"/>
    </location>
</feature>
<gene>
    <name evidence="2" type="ORF">EV643_114249</name>
</gene>
<evidence type="ECO:0008006" key="4">
    <source>
        <dbReference type="Google" id="ProtNLM"/>
    </source>
</evidence>
<evidence type="ECO:0000313" key="2">
    <source>
        <dbReference type="EMBL" id="TDO45104.1"/>
    </source>
</evidence>
<feature type="transmembrane region" description="Helical" evidence="1">
    <location>
        <begin position="146"/>
        <end position="166"/>
    </location>
</feature>
<dbReference type="Proteomes" id="UP000295388">
    <property type="component" value="Unassembled WGS sequence"/>
</dbReference>
<keyword evidence="1" id="KW-0812">Transmembrane</keyword>
<evidence type="ECO:0000256" key="1">
    <source>
        <dbReference type="SAM" id="Phobius"/>
    </source>
</evidence>
<sequence>MHAPATPTFSATTVHTMLSRGVWALPVYAVLLGLSTLTQQPDYATDFEAYAAYVTTNTFLVSHLVASIAGAAVGIVGVVSLAAVLIGSGARSGRILIGAVLSIAGNVANTALFGVAAFAQPAIGRAYRAGEEYAVALNADVYGPELIATAVTGLALFIAGAVLLGTATARVDGLRASGITYAASLTIFVVANFTIPILQPVMAAALTIATLAMARRLNQGGS</sequence>
<feature type="transmembrane region" description="Helical" evidence="1">
    <location>
        <begin position="21"/>
        <end position="39"/>
    </location>
</feature>
<accession>A0A4V3C9E4</accession>
<evidence type="ECO:0000313" key="3">
    <source>
        <dbReference type="Proteomes" id="UP000295388"/>
    </source>
</evidence>
<keyword evidence="1" id="KW-0472">Membrane</keyword>
<reference evidence="2 3" key="1">
    <citation type="submission" date="2019-03" db="EMBL/GenBank/DDBJ databases">
        <title>Genomic Encyclopedia of Type Strains, Phase III (KMG-III): the genomes of soil and plant-associated and newly described type strains.</title>
        <authorList>
            <person name="Whitman W."/>
        </authorList>
    </citation>
    <scope>NUCLEOTIDE SEQUENCE [LARGE SCALE GENOMIC DNA]</scope>
    <source>
        <strain evidence="2 3">VKM Ac-2527</strain>
    </source>
</reference>
<proteinExistence type="predicted"/>
<protein>
    <recommendedName>
        <fullName evidence="4">DUF4386 family protein</fullName>
    </recommendedName>
</protein>
<organism evidence="2 3">
    <name type="scientific">Kribbella caucasensis</name>
    <dbReference type="NCBI Taxonomy" id="2512215"/>
    <lineage>
        <taxon>Bacteria</taxon>
        <taxon>Bacillati</taxon>
        <taxon>Actinomycetota</taxon>
        <taxon>Actinomycetes</taxon>
        <taxon>Propionibacteriales</taxon>
        <taxon>Kribbellaceae</taxon>
        <taxon>Kribbella</taxon>
    </lineage>
</organism>
<feature type="transmembrane region" description="Helical" evidence="1">
    <location>
        <begin position="95"/>
        <end position="119"/>
    </location>
</feature>